<keyword evidence="1" id="KW-0732">Signal</keyword>
<dbReference type="Proteomes" id="UP000176228">
    <property type="component" value="Unassembled WGS sequence"/>
</dbReference>
<reference evidence="2 3" key="1">
    <citation type="journal article" date="2016" name="Nat. Commun.">
        <title>Thousands of microbial genomes shed light on interconnected biogeochemical processes in an aquifer system.</title>
        <authorList>
            <person name="Anantharaman K."/>
            <person name="Brown C.T."/>
            <person name="Hug L.A."/>
            <person name="Sharon I."/>
            <person name="Castelle C.J."/>
            <person name="Probst A.J."/>
            <person name="Thomas B.C."/>
            <person name="Singh A."/>
            <person name="Wilkins M.J."/>
            <person name="Karaoz U."/>
            <person name="Brodie E.L."/>
            <person name="Williams K.H."/>
            <person name="Hubbard S.S."/>
            <person name="Banfield J.F."/>
        </authorList>
    </citation>
    <scope>NUCLEOTIDE SEQUENCE [LARGE SCALE GENOMIC DNA]</scope>
</reference>
<organism evidence="2 3">
    <name type="scientific">Candidatus Gottesmanbacteria bacterium RIFCSPLOWO2_01_FULL_42_22</name>
    <dbReference type="NCBI Taxonomy" id="1798391"/>
    <lineage>
        <taxon>Bacteria</taxon>
        <taxon>Candidatus Gottesmaniibacteriota</taxon>
    </lineage>
</organism>
<feature type="signal peptide" evidence="1">
    <location>
        <begin position="1"/>
        <end position="23"/>
    </location>
</feature>
<name>A0A1F6BKZ2_9BACT</name>
<dbReference type="EMBL" id="MFJU01000004">
    <property type="protein sequence ID" value="OGG37207.1"/>
    <property type="molecule type" value="Genomic_DNA"/>
</dbReference>
<comment type="caution">
    <text evidence="2">The sequence shown here is derived from an EMBL/GenBank/DDBJ whole genome shotgun (WGS) entry which is preliminary data.</text>
</comment>
<feature type="chain" id="PRO_5009523113" evidence="1">
    <location>
        <begin position="24"/>
        <end position="338"/>
    </location>
</feature>
<evidence type="ECO:0000313" key="3">
    <source>
        <dbReference type="Proteomes" id="UP000176228"/>
    </source>
</evidence>
<protein>
    <submittedName>
        <fullName evidence="2">Uncharacterized protein</fullName>
    </submittedName>
</protein>
<evidence type="ECO:0000313" key="2">
    <source>
        <dbReference type="EMBL" id="OGG37207.1"/>
    </source>
</evidence>
<accession>A0A1F6BKZ2</accession>
<proteinExistence type="predicted"/>
<sequence>MIKKILLILLFLAALFIPDKVEAYAPPVWGYVKTKTGVPIGGIAVKWEDSENNIRYTFTNPDGYFFYSSYSLLPREKREQMYQTMIDTDHDGVPESRECNVIPEGREKDVPDGFGCRQNPHKITAVMPKNWTGGFSVPPPFEAIPGNKLNNSMAEAKVVDIIYDPNYRPPPSVTATGTRPPNITVTPASACNCENMTVSDNLRTGEQITITTRARSLFPDTTKVGYMIYRVFKNGVEIAKSKTIPASEIFNSYGRYETSWKYRLPQGKDSPGNYHISAQIVCAKKTASIIKPVSAQDYGLFPSVTVIAPSGVNSLQLGTFHPIASLKLGCKDMYFTIR</sequence>
<gene>
    <name evidence="2" type="ORF">A2968_05230</name>
</gene>
<dbReference type="AlphaFoldDB" id="A0A1F6BKZ2"/>
<evidence type="ECO:0000256" key="1">
    <source>
        <dbReference type="SAM" id="SignalP"/>
    </source>
</evidence>
<dbReference type="STRING" id="1798391.A2968_05230"/>